<dbReference type="EMBL" id="BRPK01000007">
    <property type="protein sequence ID" value="GLB39601.1"/>
    <property type="molecule type" value="Genomic_DNA"/>
</dbReference>
<accession>A0A9P3PQN1</accession>
<name>A0A9P3PQN1_LYOSH</name>
<evidence type="ECO:0008006" key="4">
    <source>
        <dbReference type="Google" id="ProtNLM"/>
    </source>
</evidence>
<sequence length="168" mass="18416">MSFALRTTFYSLTLAFGVFQTIVACMNTIFSEYGFAPFMQIFAGITLGWATITWIWTSVLLSYNNRPLSSHGLTRALPHFASFTVFAVGWLALTIMLGQQFPLQCDFKAYSDGEAYLWCPLGATSFGLSFVLFAFCVTSAAIVYFSARRTGAGLSANVAHADKMESTA</sequence>
<feature type="transmembrane region" description="Helical" evidence="1">
    <location>
        <begin position="115"/>
        <end position="145"/>
    </location>
</feature>
<keyword evidence="1" id="KW-1133">Transmembrane helix</keyword>
<evidence type="ECO:0000256" key="1">
    <source>
        <dbReference type="SAM" id="Phobius"/>
    </source>
</evidence>
<evidence type="ECO:0000313" key="3">
    <source>
        <dbReference type="Proteomes" id="UP001063166"/>
    </source>
</evidence>
<proteinExistence type="predicted"/>
<dbReference type="PROSITE" id="PS51257">
    <property type="entry name" value="PROKAR_LIPOPROTEIN"/>
    <property type="match status" value="1"/>
</dbReference>
<dbReference type="AlphaFoldDB" id="A0A9P3PQN1"/>
<reference evidence="2" key="1">
    <citation type="submission" date="2022-07" db="EMBL/GenBank/DDBJ databases">
        <title>The genome of Lyophyllum shimeji provides insight into the initial evolution of ectomycorrhizal fungal genome.</title>
        <authorList>
            <person name="Kobayashi Y."/>
            <person name="Shibata T."/>
            <person name="Hirakawa H."/>
            <person name="Shigenobu S."/>
            <person name="Nishiyama T."/>
            <person name="Yamada A."/>
            <person name="Hasebe M."/>
            <person name="Kawaguchi M."/>
        </authorList>
    </citation>
    <scope>NUCLEOTIDE SEQUENCE</scope>
    <source>
        <strain evidence="2">AT787</strain>
    </source>
</reference>
<evidence type="ECO:0000313" key="2">
    <source>
        <dbReference type="EMBL" id="GLB39601.1"/>
    </source>
</evidence>
<feature type="transmembrane region" description="Helical" evidence="1">
    <location>
        <begin position="76"/>
        <end position="95"/>
    </location>
</feature>
<keyword evidence="1" id="KW-0812">Transmembrane</keyword>
<comment type="caution">
    <text evidence="2">The sequence shown here is derived from an EMBL/GenBank/DDBJ whole genome shotgun (WGS) entry which is preliminary data.</text>
</comment>
<feature type="transmembrane region" description="Helical" evidence="1">
    <location>
        <begin position="41"/>
        <end position="64"/>
    </location>
</feature>
<keyword evidence="1" id="KW-0472">Membrane</keyword>
<dbReference type="OrthoDB" id="2994239at2759"/>
<dbReference type="Proteomes" id="UP001063166">
    <property type="component" value="Unassembled WGS sequence"/>
</dbReference>
<feature type="transmembrane region" description="Helical" evidence="1">
    <location>
        <begin position="7"/>
        <end position="29"/>
    </location>
</feature>
<organism evidence="2 3">
    <name type="scientific">Lyophyllum shimeji</name>
    <name type="common">Hon-shimeji</name>
    <name type="synonym">Tricholoma shimeji</name>
    <dbReference type="NCBI Taxonomy" id="47721"/>
    <lineage>
        <taxon>Eukaryota</taxon>
        <taxon>Fungi</taxon>
        <taxon>Dikarya</taxon>
        <taxon>Basidiomycota</taxon>
        <taxon>Agaricomycotina</taxon>
        <taxon>Agaricomycetes</taxon>
        <taxon>Agaricomycetidae</taxon>
        <taxon>Agaricales</taxon>
        <taxon>Tricholomatineae</taxon>
        <taxon>Lyophyllaceae</taxon>
        <taxon>Lyophyllum</taxon>
    </lineage>
</organism>
<keyword evidence="3" id="KW-1185">Reference proteome</keyword>
<gene>
    <name evidence="2" type="ORF">LshimejAT787_0701110</name>
</gene>
<protein>
    <recommendedName>
        <fullName evidence="4">MARVEL domain-containing protein</fullName>
    </recommendedName>
</protein>